<dbReference type="Pfam" id="PF13517">
    <property type="entry name" value="FG-GAP_3"/>
    <property type="match status" value="3"/>
</dbReference>
<sequence>MSVRNASTPRRKASLLRAVIAAPLAALTLPLLAASPANAASVATWDKVAQCESSGNWSINTGNGYYGGLQFSKSTWDAFGGKQYAAYAHQATKEQQIRIAEKVLATQGAGAWPTCGAKAGLAYDHADPYPAEPPAPQSNMAHLTPVGDLTGDGVPDIIAVEKKSGDLYRYSGPAFGGGSRVKLGYGWNGMSDIVGVGDLTGDGVADIVAVNGENGELYRYSGPTYNGGSKVKIGTGWNSMINMAGVGDLTGDGVPIVGVGDLTGDGVADIVAVNGENGELYRYSGPTYNGGSKVKIGTGWNSMINMAGVGDLTGDGVPDLIAVEKASGDLYRYSGPHYNGGSRVKIGNGWNAYSTIVGVGDLTGDGVADIIAVDSRTGELFRYSGPYYNGGTKAKIGTGWDAMTSITGVGDVTGDGVPDLLAVDPATDRLYRYSGPGFTGGSRVQIGTNW</sequence>
<organism evidence="6 7">
    <name type="scientific">Streptomyces chengmaiensis</name>
    <dbReference type="NCBI Taxonomy" id="3040919"/>
    <lineage>
        <taxon>Bacteria</taxon>
        <taxon>Bacillati</taxon>
        <taxon>Actinomycetota</taxon>
        <taxon>Actinomycetes</taxon>
        <taxon>Kitasatosporales</taxon>
        <taxon>Streptomycetaceae</taxon>
        <taxon>Streptomyces</taxon>
    </lineage>
</organism>
<reference evidence="6 7" key="1">
    <citation type="submission" date="2023-04" db="EMBL/GenBank/DDBJ databases">
        <title>Streptomyces chengmaiensis sp. nov. isolated from the stem of mangrove plant in Hainan.</title>
        <authorList>
            <person name="Huang X."/>
            <person name="Zhou S."/>
            <person name="Chu X."/>
            <person name="Xie Y."/>
            <person name="Lin Y."/>
        </authorList>
    </citation>
    <scope>NUCLEOTIDE SEQUENCE [LARGE SCALE GENOMIC DNA]</scope>
    <source>
        <strain evidence="6 7">HNM0663</strain>
    </source>
</reference>
<feature type="signal peptide" evidence="4">
    <location>
        <begin position="1"/>
        <end position="39"/>
    </location>
</feature>
<evidence type="ECO:0000256" key="1">
    <source>
        <dbReference type="ARBA" id="ARBA00010830"/>
    </source>
</evidence>
<keyword evidence="7" id="KW-1185">Reference proteome</keyword>
<keyword evidence="2 4" id="KW-0732">Signal</keyword>
<dbReference type="EMBL" id="JARWBG010000022">
    <property type="protein sequence ID" value="MDH2390959.1"/>
    <property type="molecule type" value="Genomic_DNA"/>
</dbReference>
<dbReference type="Gene3D" id="1.10.530.10">
    <property type="match status" value="1"/>
</dbReference>
<feature type="domain" description="Resuscitation-promoting factor core lysozyme-like" evidence="5">
    <location>
        <begin position="40"/>
        <end position="115"/>
    </location>
</feature>
<comment type="caution">
    <text evidence="6">The sequence shown here is derived from an EMBL/GenBank/DDBJ whole genome shotgun (WGS) entry which is preliminary data.</text>
</comment>
<dbReference type="InterPro" id="IPR013517">
    <property type="entry name" value="FG-GAP"/>
</dbReference>
<comment type="similarity">
    <text evidence="1">Belongs to the transglycosylase family. Rpf subfamily.</text>
</comment>
<dbReference type="SUPFAM" id="SSF53955">
    <property type="entry name" value="Lysozyme-like"/>
    <property type="match status" value="1"/>
</dbReference>
<dbReference type="InterPro" id="IPR028994">
    <property type="entry name" value="Integrin_alpha_N"/>
</dbReference>
<evidence type="ECO:0000259" key="5">
    <source>
        <dbReference type="Pfam" id="PF06737"/>
    </source>
</evidence>
<dbReference type="InterPro" id="IPR010618">
    <property type="entry name" value="RPF"/>
</dbReference>
<dbReference type="CDD" id="cd13925">
    <property type="entry name" value="RPF"/>
    <property type="match status" value="1"/>
</dbReference>
<dbReference type="Pfam" id="PF06737">
    <property type="entry name" value="Transglycosylas"/>
    <property type="match status" value="1"/>
</dbReference>
<dbReference type="Proteomes" id="UP001223144">
    <property type="component" value="Unassembled WGS sequence"/>
</dbReference>
<gene>
    <name evidence="6" type="ORF">QCN29_19620</name>
</gene>
<proteinExistence type="inferred from homology"/>
<evidence type="ECO:0000256" key="4">
    <source>
        <dbReference type="SAM" id="SignalP"/>
    </source>
</evidence>
<evidence type="ECO:0000256" key="2">
    <source>
        <dbReference type="ARBA" id="ARBA00022729"/>
    </source>
</evidence>
<evidence type="ECO:0000313" key="7">
    <source>
        <dbReference type="Proteomes" id="UP001223144"/>
    </source>
</evidence>
<feature type="chain" id="PRO_5047295342" evidence="4">
    <location>
        <begin position="40"/>
        <end position="450"/>
    </location>
</feature>
<evidence type="ECO:0000256" key="3">
    <source>
        <dbReference type="ARBA" id="ARBA00022801"/>
    </source>
</evidence>
<dbReference type="InterPro" id="IPR023346">
    <property type="entry name" value="Lysozyme-like_dom_sf"/>
</dbReference>
<name>A0ABT6HQF9_9ACTN</name>
<keyword evidence="3" id="KW-0378">Hydrolase</keyword>
<dbReference type="RefSeq" id="WP_279929641.1">
    <property type="nucleotide sequence ID" value="NZ_JARWBG010000022.1"/>
</dbReference>
<evidence type="ECO:0000313" key="6">
    <source>
        <dbReference type="EMBL" id="MDH2390959.1"/>
    </source>
</evidence>
<dbReference type="SUPFAM" id="SSF69318">
    <property type="entry name" value="Integrin alpha N-terminal domain"/>
    <property type="match status" value="1"/>
</dbReference>
<dbReference type="Gene3D" id="2.130.10.130">
    <property type="entry name" value="Integrin alpha, N-terminal"/>
    <property type="match status" value="1"/>
</dbReference>
<dbReference type="PANTHER" id="PTHR46580">
    <property type="entry name" value="SENSOR KINASE-RELATED"/>
    <property type="match status" value="1"/>
</dbReference>
<protein>
    <submittedName>
        <fullName evidence="6">Transglycosylase family protein</fullName>
    </submittedName>
</protein>
<accession>A0ABT6HQF9</accession>